<evidence type="ECO:0000256" key="4">
    <source>
        <dbReference type="ARBA" id="ARBA00023143"/>
    </source>
</evidence>
<evidence type="ECO:0000256" key="5">
    <source>
        <dbReference type="ARBA" id="ARBA00024934"/>
    </source>
</evidence>
<dbReference type="Proteomes" id="UP000195573">
    <property type="component" value="Chromosome"/>
</dbReference>
<dbReference type="Proteomes" id="UP000324517">
    <property type="component" value="Unassembled WGS sequence"/>
</dbReference>
<dbReference type="EMBL" id="CP020880">
    <property type="protein sequence ID" value="ART76340.1"/>
    <property type="molecule type" value="Genomic_DNA"/>
</dbReference>
<dbReference type="AlphaFoldDB" id="A0A1Y0CM01"/>
<dbReference type="NCBIfam" id="TIGR01396">
    <property type="entry name" value="FlgB"/>
    <property type="match status" value="1"/>
</dbReference>
<dbReference type="RefSeq" id="WP_010193391.1">
    <property type="nucleotide sequence ID" value="NZ_CP020880.1"/>
</dbReference>
<dbReference type="GO" id="GO:0030694">
    <property type="term" value="C:bacterial-type flagellum basal body, rod"/>
    <property type="evidence" value="ECO:0007669"/>
    <property type="project" value="InterPro"/>
</dbReference>
<dbReference type="KEGG" id="bhk:B4U37_09935"/>
<reference evidence="7 9" key="1">
    <citation type="submission" date="2017-04" db="EMBL/GenBank/DDBJ databases">
        <title>Complete Genome Sequence of the Bacillus horikoshii 20a strain from Cuatro Cienegas, Coahuila, Mexico.</title>
        <authorList>
            <person name="Zarza E."/>
            <person name="Alcaraz L.D."/>
            <person name="Aguilar-Salinas B."/>
            <person name="Islas A."/>
            <person name="Olmedo-Alvarez G."/>
        </authorList>
    </citation>
    <scope>NUCLEOTIDE SEQUENCE [LARGE SCALE GENOMIC DNA]</scope>
    <source>
        <strain evidence="7 9">20a</strain>
    </source>
</reference>
<evidence type="ECO:0000256" key="2">
    <source>
        <dbReference type="ARBA" id="ARBA00009677"/>
    </source>
</evidence>
<dbReference type="EMBL" id="VTET01000003">
    <property type="protein sequence ID" value="TYS72841.1"/>
    <property type="molecule type" value="Genomic_DNA"/>
</dbReference>
<organism evidence="8 10">
    <name type="scientific">Sutcliffiella horikoshii</name>
    <dbReference type="NCBI Taxonomy" id="79883"/>
    <lineage>
        <taxon>Bacteria</taxon>
        <taxon>Bacillati</taxon>
        <taxon>Bacillota</taxon>
        <taxon>Bacilli</taxon>
        <taxon>Bacillales</taxon>
        <taxon>Bacillaceae</taxon>
        <taxon>Sutcliffiella</taxon>
    </lineage>
</organism>
<keyword evidence="8" id="KW-0966">Cell projection</keyword>
<dbReference type="PIRSF" id="PIRSF002889">
    <property type="entry name" value="Rod_FlgB"/>
    <property type="match status" value="1"/>
</dbReference>
<keyword evidence="8" id="KW-0282">Flagellum</keyword>
<keyword evidence="4 6" id="KW-0975">Bacterial flagellum</keyword>
<evidence type="ECO:0000313" key="7">
    <source>
        <dbReference type="EMBL" id="ART76340.1"/>
    </source>
</evidence>
<evidence type="ECO:0000256" key="1">
    <source>
        <dbReference type="ARBA" id="ARBA00004117"/>
    </source>
</evidence>
<comment type="similarity">
    <text evidence="2 6">Belongs to the flagella basal body rod proteins family.</text>
</comment>
<evidence type="ECO:0000256" key="3">
    <source>
        <dbReference type="ARBA" id="ARBA00014376"/>
    </source>
</evidence>
<dbReference type="InterPro" id="IPR006300">
    <property type="entry name" value="FlgB"/>
</dbReference>
<dbReference type="OrthoDB" id="9792068at2"/>
<name>A0A1Y0CM01_9BACI</name>
<reference evidence="8 10" key="2">
    <citation type="submission" date="2019-08" db="EMBL/GenBank/DDBJ databases">
        <title>Bacillus genomes from the desert of Cuatro Cienegas, Coahuila.</title>
        <authorList>
            <person name="Olmedo-Alvarez G."/>
        </authorList>
    </citation>
    <scope>NUCLEOTIDE SEQUENCE [LARGE SCALE GENOMIC DNA]</scope>
    <source>
        <strain evidence="8 10">CH98b_3T</strain>
    </source>
</reference>
<keyword evidence="9" id="KW-1185">Reference proteome</keyword>
<evidence type="ECO:0000313" key="9">
    <source>
        <dbReference type="Proteomes" id="UP000195573"/>
    </source>
</evidence>
<proteinExistence type="inferred from homology"/>
<evidence type="ECO:0000313" key="8">
    <source>
        <dbReference type="EMBL" id="TYS72841.1"/>
    </source>
</evidence>
<evidence type="ECO:0000313" key="10">
    <source>
        <dbReference type="Proteomes" id="UP000324517"/>
    </source>
</evidence>
<comment type="subunit">
    <text evidence="6">The basal body constitutes a major portion of the flagellar organelle and consists of a number of rings mounted on a central rod.</text>
</comment>
<evidence type="ECO:0000256" key="6">
    <source>
        <dbReference type="PIRNR" id="PIRNR002889"/>
    </source>
</evidence>
<dbReference type="GO" id="GO:0071973">
    <property type="term" value="P:bacterial-type flagellum-dependent cell motility"/>
    <property type="evidence" value="ECO:0007669"/>
    <property type="project" value="InterPro"/>
</dbReference>
<comment type="subcellular location">
    <subcellularLocation>
        <location evidence="1 6">Bacterial flagellum basal body</location>
    </subcellularLocation>
</comment>
<protein>
    <recommendedName>
        <fullName evidence="3 6">Flagellar basal body rod protein FlgB</fullName>
    </recommendedName>
</protein>
<dbReference type="GeneID" id="96738739"/>
<sequence length="129" mass="14664">MKIFSTSIQALEKGIQYSGAKHKAISHNIANVDTPNFKRKEIKPNFGETYQRALEANKTDDRHREFSGSSNKAFKMDNTSYSYSHNGNNVDIDKEMSDLAENQIYYYTLIDQMSGKFQSLQNVIKGGRG</sequence>
<comment type="function">
    <text evidence="5 6">Structural component of flagellum, the bacterial motility apparatus. Part of the rod structure of flagellar basal body.</text>
</comment>
<gene>
    <name evidence="8" type="primary">flgB</name>
    <name evidence="7" type="ORF">B4U37_09935</name>
    <name evidence="8" type="ORF">FZC75_07130</name>
</gene>
<accession>A0A1Y0CM01</accession>
<keyword evidence="8" id="KW-0969">Cilium</keyword>